<gene>
    <name evidence="1" type="ORF">MgSA37_03976</name>
</gene>
<accession>A0A0X8X528</accession>
<evidence type="ECO:0000313" key="2">
    <source>
        <dbReference type="Proteomes" id="UP000218263"/>
    </source>
</evidence>
<dbReference type="AlphaFoldDB" id="A0A0X8X528"/>
<proteinExistence type="predicted"/>
<dbReference type="InterPro" id="IPR025361">
    <property type="entry name" value="DUF4265"/>
</dbReference>
<name>A0A0X8X528_9SPHI</name>
<reference evidence="1 2" key="1">
    <citation type="submission" date="2015-12" db="EMBL/GenBank/DDBJ databases">
        <title>Genome sequence of Mucilaginibacter gotjawali.</title>
        <authorList>
            <person name="Lee J.S."/>
            <person name="Lee K.C."/>
            <person name="Kim K.K."/>
            <person name="Lee B.W."/>
        </authorList>
    </citation>
    <scope>NUCLEOTIDE SEQUENCE [LARGE SCALE GENOMIC DNA]</scope>
    <source>
        <strain evidence="1 2">SA3-7</strain>
    </source>
</reference>
<dbReference type="OrthoDB" id="1030945at2"/>
<sequence>MPDSSSVKILFNFFSDILDDYATETLLAEVVNEEYGYYKLKNLPFYVPKLALDDVVWAEFKQSEGMLVCRKTVQHSGNSTIQGILLNIEPDMDEILVTFKADGCVAEKLNDRYFTIAVPASVDYIPLKSKLDKLKREKVLDYAESSLSDKHQYKNMPSL</sequence>
<protein>
    <submittedName>
        <fullName evidence="1">Uncharacterized protein</fullName>
    </submittedName>
</protein>
<keyword evidence="2" id="KW-1185">Reference proteome</keyword>
<dbReference type="Pfam" id="PF14085">
    <property type="entry name" value="DUF4265"/>
    <property type="match status" value="1"/>
</dbReference>
<dbReference type="KEGG" id="mgot:MgSA37_03976"/>
<evidence type="ECO:0000313" key="1">
    <source>
        <dbReference type="EMBL" id="BAU55784.1"/>
    </source>
</evidence>
<dbReference type="RefSeq" id="WP_096354236.1">
    <property type="nucleotide sequence ID" value="NZ_AP017313.1"/>
</dbReference>
<dbReference type="EMBL" id="AP017313">
    <property type="protein sequence ID" value="BAU55784.1"/>
    <property type="molecule type" value="Genomic_DNA"/>
</dbReference>
<dbReference type="Proteomes" id="UP000218263">
    <property type="component" value="Chromosome"/>
</dbReference>
<organism evidence="1 2">
    <name type="scientific">Mucilaginibacter gotjawali</name>
    <dbReference type="NCBI Taxonomy" id="1550579"/>
    <lineage>
        <taxon>Bacteria</taxon>
        <taxon>Pseudomonadati</taxon>
        <taxon>Bacteroidota</taxon>
        <taxon>Sphingobacteriia</taxon>
        <taxon>Sphingobacteriales</taxon>
        <taxon>Sphingobacteriaceae</taxon>
        <taxon>Mucilaginibacter</taxon>
    </lineage>
</organism>